<keyword evidence="3" id="KW-0732">Signal</keyword>
<dbReference type="Pfam" id="PF13416">
    <property type="entry name" value="SBP_bac_8"/>
    <property type="match status" value="1"/>
</dbReference>
<keyword evidence="6" id="KW-1185">Reference proteome</keyword>
<dbReference type="GO" id="GO:0015846">
    <property type="term" value="P:polyamine transport"/>
    <property type="evidence" value="ECO:0007669"/>
    <property type="project" value="InterPro"/>
</dbReference>
<proteinExistence type="predicted"/>
<sequence>MRYLTFISIFFTFNAIQAWGNSPPSLNIYMWEDTLSPSVANEWEKRTKTSLQLSHFDNDDERSLLMNRNTQLPFDIVVLDNVSANIYGRLGSFIDLSQIKNRKHNADKWNQACGDYAIPYFWGTVGIVYRKDFIQKPPTTWQEFVSPPDDVAGRIGMINDSIETFLPLFYSKDISPISEDPSLIAQTYPDLLSFSEKVLTFEYALSYVRSHDSSENLWMALAYSGDQYSLNRYYGSEKWAYTLPDGEAFLWVDCLAISSHSSNIAAATDFIEYISDPKVAAKNAIDVKSATPNLSALKLLPKTYLDDASLFPAPSVMENGQIDTELSATSISLRAKVINSILKRHEAQH</sequence>
<dbReference type="EMBL" id="QVMU01000011">
    <property type="protein sequence ID" value="RJX70417.1"/>
    <property type="molecule type" value="Genomic_DNA"/>
</dbReference>
<evidence type="ECO:0000313" key="5">
    <source>
        <dbReference type="EMBL" id="RJX70417.1"/>
    </source>
</evidence>
<dbReference type="PRINTS" id="PR00909">
    <property type="entry name" value="SPERMDNBNDNG"/>
</dbReference>
<evidence type="ECO:0000256" key="2">
    <source>
        <dbReference type="ARBA" id="ARBA00022448"/>
    </source>
</evidence>
<dbReference type="CDD" id="cd13590">
    <property type="entry name" value="PBP2_PotD_PotF_like"/>
    <property type="match status" value="1"/>
</dbReference>
<dbReference type="OrthoDB" id="9769319at2"/>
<evidence type="ECO:0000256" key="3">
    <source>
        <dbReference type="ARBA" id="ARBA00022729"/>
    </source>
</evidence>
<organism evidence="5 6">
    <name type="scientific">Vibrio sinensis</name>
    <dbReference type="NCBI Taxonomy" id="2302434"/>
    <lineage>
        <taxon>Bacteria</taxon>
        <taxon>Pseudomonadati</taxon>
        <taxon>Pseudomonadota</taxon>
        <taxon>Gammaproteobacteria</taxon>
        <taxon>Vibrionales</taxon>
        <taxon>Vibrionaceae</taxon>
        <taxon>Vibrio</taxon>
    </lineage>
</organism>
<dbReference type="Proteomes" id="UP000273252">
    <property type="component" value="Unassembled WGS sequence"/>
</dbReference>
<dbReference type="GO" id="GO:0019808">
    <property type="term" value="F:polyamine binding"/>
    <property type="evidence" value="ECO:0007669"/>
    <property type="project" value="InterPro"/>
</dbReference>
<evidence type="ECO:0000256" key="1">
    <source>
        <dbReference type="ARBA" id="ARBA00004418"/>
    </source>
</evidence>
<dbReference type="AlphaFoldDB" id="A0A3A6QDK2"/>
<keyword evidence="4" id="KW-0574">Periplasm</keyword>
<dbReference type="Gene3D" id="3.40.190.10">
    <property type="entry name" value="Periplasmic binding protein-like II"/>
    <property type="match status" value="2"/>
</dbReference>
<evidence type="ECO:0000256" key="4">
    <source>
        <dbReference type="ARBA" id="ARBA00022764"/>
    </source>
</evidence>
<dbReference type="PANTHER" id="PTHR30222">
    <property type="entry name" value="SPERMIDINE/PUTRESCINE-BINDING PERIPLASMIC PROTEIN"/>
    <property type="match status" value="1"/>
</dbReference>
<dbReference type="PANTHER" id="PTHR30222:SF12">
    <property type="entry name" value="NORSPERMIDINE SENSOR"/>
    <property type="match status" value="1"/>
</dbReference>
<protein>
    <submittedName>
        <fullName evidence="5">Spermidine/putrescine ABC transporter substrate-binding protein</fullName>
    </submittedName>
</protein>
<dbReference type="SUPFAM" id="SSF53850">
    <property type="entry name" value="Periplasmic binding protein-like II"/>
    <property type="match status" value="1"/>
</dbReference>
<evidence type="ECO:0000313" key="6">
    <source>
        <dbReference type="Proteomes" id="UP000273252"/>
    </source>
</evidence>
<reference evidence="5 6" key="1">
    <citation type="submission" date="2018-08" db="EMBL/GenBank/DDBJ databases">
        <title>Vibrio isolated from the Eastern China Marginal Seas.</title>
        <authorList>
            <person name="Li Y."/>
        </authorList>
    </citation>
    <scope>NUCLEOTIDE SEQUENCE [LARGE SCALE GENOMIC DNA]</scope>
    <source>
        <strain evidence="5 6">BEI233</strain>
    </source>
</reference>
<dbReference type="GO" id="GO:0042597">
    <property type="term" value="C:periplasmic space"/>
    <property type="evidence" value="ECO:0007669"/>
    <property type="project" value="UniProtKB-SubCell"/>
</dbReference>
<keyword evidence="2" id="KW-0813">Transport</keyword>
<dbReference type="InterPro" id="IPR006059">
    <property type="entry name" value="SBP"/>
</dbReference>
<comment type="caution">
    <text evidence="5">The sequence shown here is derived from an EMBL/GenBank/DDBJ whole genome shotgun (WGS) entry which is preliminary data.</text>
</comment>
<accession>A0A3A6QDK2</accession>
<name>A0A3A6QDK2_9VIBR</name>
<gene>
    <name evidence="5" type="ORF">DZ860_12695</name>
</gene>
<dbReference type="InterPro" id="IPR001188">
    <property type="entry name" value="Sperm_putr-bd"/>
</dbReference>
<comment type="subcellular location">
    <subcellularLocation>
        <location evidence="1">Periplasm</location>
    </subcellularLocation>
</comment>